<dbReference type="GO" id="GO:0005886">
    <property type="term" value="C:plasma membrane"/>
    <property type="evidence" value="ECO:0007669"/>
    <property type="project" value="TreeGrafter"/>
</dbReference>
<feature type="transmembrane region" description="Helical" evidence="5">
    <location>
        <begin position="355"/>
        <end position="373"/>
    </location>
</feature>
<accession>A0A927D696</accession>
<dbReference type="SUPFAM" id="SSF103473">
    <property type="entry name" value="MFS general substrate transporter"/>
    <property type="match status" value="1"/>
</dbReference>
<dbReference type="InterPro" id="IPR036259">
    <property type="entry name" value="MFS_trans_sf"/>
</dbReference>
<keyword evidence="2 5" id="KW-1133">Transmembrane helix</keyword>
<feature type="transmembrane region" description="Helical" evidence="5">
    <location>
        <begin position="265"/>
        <end position="283"/>
    </location>
</feature>
<feature type="transmembrane region" description="Helical" evidence="5">
    <location>
        <begin position="329"/>
        <end position="349"/>
    </location>
</feature>
<evidence type="ECO:0000256" key="5">
    <source>
        <dbReference type="SAM" id="Phobius"/>
    </source>
</evidence>
<protein>
    <submittedName>
        <fullName evidence="7">MFS transporter</fullName>
    </submittedName>
</protein>
<dbReference type="PROSITE" id="PS50850">
    <property type="entry name" value="MFS"/>
    <property type="match status" value="1"/>
</dbReference>
<dbReference type="InterPro" id="IPR011701">
    <property type="entry name" value="MFS"/>
</dbReference>
<dbReference type="AlphaFoldDB" id="A0A927D696"/>
<keyword evidence="8" id="KW-1185">Reference proteome</keyword>
<evidence type="ECO:0000256" key="1">
    <source>
        <dbReference type="ARBA" id="ARBA00022692"/>
    </source>
</evidence>
<organism evidence="7 8">
    <name type="scientific">Sulfitobacter aestuariivivens</name>
    <dbReference type="NCBI Taxonomy" id="2766981"/>
    <lineage>
        <taxon>Bacteria</taxon>
        <taxon>Pseudomonadati</taxon>
        <taxon>Pseudomonadota</taxon>
        <taxon>Alphaproteobacteria</taxon>
        <taxon>Rhodobacterales</taxon>
        <taxon>Roseobacteraceae</taxon>
        <taxon>Sulfitobacter</taxon>
    </lineage>
</organism>
<feature type="transmembrane region" description="Helical" evidence="5">
    <location>
        <begin position="289"/>
        <end position="309"/>
    </location>
</feature>
<dbReference type="Pfam" id="PF07690">
    <property type="entry name" value="MFS_1"/>
    <property type="match status" value="1"/>
</dbReference>
<dbReference type="InterPro" id="IPR047200">
    <property type="entry name" value="MFS_YcaD-like"/>
</dbReference>
<comment type="caution">
    <text evidence="7">The sequence shown here is derived from an EMBL/GenBank/DDBJ whole genome shotgun (WGS) entry which is preliminary data.</text>
</comment>
<dbReference type="RefSeq" id="WP_191075303.1">
    <property type="nucleotide sequence ID" value="NZ_JACTAG010000002.1"/>
</dbReference>
<dbReference type="GO" id="GO:0022857">
    <property type="term" value="F:transmembrane transporter activity"/>
    <property type="evidence" value="ECO:0007669"/>
    <property type="project" value="InterPro"/>
</dbReference>
<feature type="region of interest" description="Disordered" evidence="4">
    <location>
        <begin position="401"/>
        <end position="420"/>
    </location>
</feature>
<dbReference type="CDD" id="cd17477">
    <property type="entry name" value="MFS_YcaD_like"/>
    <property type="match status" value="1"/>
</dbReference>
<feature type="transmembrane region" description="Helical" evidence="5">
    <location>
        <begin position="202"/>
        <end position="224"/>
    </location>
</feature>
<feature type="transmembrane region" description="Helical" evidence="5">
    <location>
        <begin position="42"/>
        <end position="66"/>
    </location>
</feature>
<dbReference type="PANTHER" id="PTHR23521:SF3">
    <property type="entry name" value="MFS TRANSPORTER"/>
    <property type="match status" value="1"/>
</dbReference>
<reference evidence="7" key="1">
    <citation type="submission" date="2020-08" db="EMBL/GenBank/DDBJ databases">
        <title>Sulfitobacter aestuariivivens sp. nov., isolated from a tidal flat.</title>
        <authorList>
            <person name="Park S."/>
            <person name="Yoon J.-H."/>
        </authorList>
    </citation>
    <scope>NUCLEOTIDE SEQUENCE</scope>
    <source>
        <strain evidence="7">TSTF-M16</strain>
    </source>
</reference>
<evidence type="ECO:0000256" key="2">
    <source>
        <dbReference type="ARBA" id="ARBA00022989"/>
    </source>
</evidence>
<evidence type="ECO:0000256" key="4">
    <source>
        <dbReference type="SAM" id="MobiDB-lite"/>
    </source>
</evidence>
<feature type="transmembrane region" description="Helical" evidence="5">
    <location>
        <begin position="98"/>
        <end position="119"/>
    </location>
</feature>
<keyword evidence="3 5" id="KW-0472">Membrane</keyword>
<evidence type="ECO:0000313" key="7">
    <source>
        <dbReference type="EMBL" id="MBD3664262.1"/>
    </source>
</evidence>
<dbReference type="PANTHER" id="PTHR23521">
    <property type="entry name" value="TRANSPORTER MFS SUPERFAMILY"/>
    <property type="match status" value="1"/>
</dbReference>
<feature type="domain" description="Major facilitator superfamily (MFS) profile" evidence="6">
    <location>
        <begin position="199"/>
        <end position="420"/>
    </location>
</feature>
<feature type="transmembrane region" description="Helical" evidence="5">
    <location>
        <begin position="156"/>
        <end position="181"/>
    </location>
</feature>
<evidence type="ECO:0000256" key="3">
    <source>
        <dbReference type="ARBA" id="ARBA00023136"/>
    </source>
</evidence>
<proteinExistence type="predicted"/>
<evidence type="ECO:0000313" key="8">
    <source>
        <dbReference type="Proteomes" id="UP000635142"/>
    </source>
</evidence>
<dbReference type="Proteomes" id="UP000635142">
    <property type="component" value="Unassembled WGS sequence"/>
</dbReference>
<dbReference type="EMBL" id="JACTAG010000002">
    <property type="protein sequence ID" value="MBD3664262.1"/>
    <property type="molecule type" value="Genomic_DNA"/>
</dbReference>
<keyword evidence="1 5" id="KW-0812">Transmembrane</keyword>
<sequence>MIKDILPIGALLLGSAFLLFGGGIHGLILPVRGTIEGFDSLSLGLLGTGWALGYVAGCILTAGLVARVGHIRAFGAMCAIAAVTVLCNAIIVTPWAWIALRGITGFCFAATAMIVESWLSERTDPGNRGRIFGIYTMVNLGASTAGQLMLTMGDPAGFVFFALGAIFYCLALVPTALSSVTTPTPLVSVRLNLRALWRNSPVAVFAVFWVGLSNASFGTLAAVYAQNVGLVLAAVALFTSIPILAGAIMQIPVGLLSDKMDRRRVLLGVAVLALIADAAFLSFAPEARIANFALAALLGGSIFAMYPVIVAHANDHAEPGTAIQISGGLLLIFGIGSIVGPLVAGWAMGSIGSRALYGVTALAHLMIIAYTLWRMRQRDGVATAHKSTFQPINAGRTSNLQTAELSQSGPAPSASPEKAP</sequence>
<dbReference type="InterPro" id="IPR020846">
    <property type="entry name" value="MFS_dom"/>
</dbReference>
<evidence type="ECO:0000259" key="6">
    <source>
        <dbReference type="PROSITE" id="PS50850"/>
    </source>
</evidence>
<gene>
    <name evidence="7" type="ORF">H9Q16_10045</name>
</gene>
<name>A0A927D696_9RHOB</name>
<dbReference type="Gene3D" id="1.20.1250.20">
    <property type="entry name" value="MFS general substrate transporter like domains"/>
    <property type="match status" value="2"/>
</dbReference>
<feature type="transmembrane region" description="Helical" evidence="5">
    <location>
        <begin position="230"/>
        <end position="253"/>
    </location>
</feature>
<feature type="transmembrane region" description="Helical" evidence="5">
    <location>
        <begin position="131"/>
        <end position="150"/>
    </location>
</feature>
<feature type="transmembrane region" description="Helical" evidence="5">
    <location>
        <begin position="73"/>
        <end position="92"/>
    </location>
</feature>
<feature type="compositionally biased region" description="Polar residues" evidence="4">
    <location>
        <begin position="401"/>
        <end position="410"/>
    </location>
</feature>